<keyword evidence="3" id="KW-1185">Reference proteome</keyword>
<dbReference type="AlphaFoldDB" id="A0AAD9UE07"/>
<sequence length="176" mass="19754">MSLVGKKLTQFNFSRTRSPKKKQIESRDELDPVLLAAQRHDSLENVSLSLSLNATTMPSQRMTKSNSLGSISNEGCDPMLNHSDIERLTQNVRSFSDTLNRLKDVFTSDEGSCGDMRKNAHERLGALLCELKGVLQRYPTLHTIDILTMAALLITKIKSTFIYAVVRLRVHVYVCA</sequence>
<dbReference type="InterPro" id="IPR057028">
    <property type="entry name" value="RHG29_45_N"/>
</dbReference>
<dbReference type="Proteomes" id="UP001209878">
    <property type="component" value="Unassembled WGS sequence"/>
</dbReference>
<reference evidence="2" key="1">
    <citation type="journal article" date="2023" name="Mol. Biol. Evol.">
        <title>Third-Generation Sequencing Reveals the Adaptive Role of the Epigenome in Three Deep-Sea Polychaetes.</title>
        <authorList>
            <person name="Perez M."/>
            <person name="Aroh O."/>
            <person name="Sun Y."/>
            <person name="Lan Y."/>
            <person name="Juniper S.K."/>
            <person name="Young C.R."/>
            <person name="Angers B."/>
            <person name="Qian P.Y."/>
        </authorList>
    </citation>
    <scope>NUCLEOTIDE SEQUENCE</scope>
    <source>
        <strain evidence="2">R07B-5</strain>
    </source>
</reference>
<accession>A0AAD9UE07</accession>
<name>A0AAD9UE07_RIDPI</name>
<dbReference type="EMBL" id="JAODUO010000221">
    <property type="protein sequence ID" value="KAK2185855.1"/>
    <property type="molecule type" value="Genomic_DNA"/>
</dbReference>
<protein>
    <recommendedName>
        <fullName evidence="1">Rho GTPase-activating protein 29/45 N-terminal domain-containing protein</fullName>
    </recommendedName>
</protein>
<proteinExistence type="predicted"/>
<organism evidence="2 3">
    <name type="scientific">Ridgeia piscesae</name>
    <name type="common">Tubeworm</name>
    <dbReference type="NCBI Taxonomy" id="27915"/>
    <lineage>
        <taxon>Eukaryota</taxon>
        <taxon>Metazoa</taxon>
        <taxon>Spiralia</taxon>
        <taxon>Lophotrochozoa</taxon>
        <taxon>Annelida</taxon>
        <taxon>Polychaeta</taxon>
        <taxon>Sedentaria</taxon>
        <taxon>Canalipalpata</taxon>
        <taxon>Sabellida</taxon>
        <taxon>Siboglinidae</taxon>
        <taxon>Ridgeia</taxon>
    </lineage>
</organism>
<evidence type="ECO:0000313" key="3">
    <source>
        <dbReference type="Proteomes" id="UP001209878"/>
    </source>
</evidence>
<dbReference type="Pfam" id="PF24235">
    <property type="entry name" value="RHG29_45_N"/>
    <property type="match status" value="1"/>
</dbReference>
<feature type="domain" description="Rho GTPase-activating protein 29/45 N-terminal" evidence="1">
    <location>
        <begin position="85"/>
        <end position="160"/>
    </location>
</feature>
<evidence type="ECO:0000313" key="2">
    <source>
        <dbReference type="EMBL" id="KAK2185855.1"/>
    </source>
</evidence>
<gene>
    <name evidence="2" type="ORF">NP493_221g03008</name>
</gene>
<comment type="caution">
    <text evidence="2">The sequence shown here is derived from an EMBL/GenBank/DDBJ whole genome shotgun (WGS) entry which is preliminary data.</text>
</comment>
<evidence type="ECO:0000259" key="1">
    <source>
        <dbReference type="Pfam" id="PF24235"/>
    </source>
</evidence>